<feature type="transmembrane region" description="Helical" evidence="1">
    <location>
        <begin position="54"/>
        <end position="79"/>
    </location>
</feature>
<organism evidence="2 3">
    <name type="scientific">Lactococcus termiticola</name>
    <dbReference type="NCBI Taxonomy" id="2169526"/>
    <lineage>
        <taxon>Bacteria</taxon>
        <taxon>Bacillati</taxon>
        <taxon>Bacillota</taxon>
        <taxon>Bacilli</taxon>
        <taxon>Lactobacillales</taxon>
        <taxon>Streptococcaceae</taxon>
        <taxon>Lactococcus</taxon>
    </lineage>
</organism>
<accession>A0A2R5HL38</accession>
<feature type="transmembrane region" description="Helical" evidence="1">
    <location>
        <begin position="223"/>
        <end position="244"/>
    </location>
</feature>
<feature type="transmembrane region" description="Helical" evidence="1">
    <location>
        <begin position="160"/>
        <end position="182"/>
    </location>
</feature>
<feature type="transmembrane region" description="Helical" evidence="1">
    <location>
        <begin position="189"/>
        <end position="211"/>
    </location>
</feature>
<keyword evidence="1" id="KW-0812">Transmembrane</keyword>
<keyword evidence="1" id="KW-1133">Transmembrane helix</keyword>
<evidence type="ECO:0000313" key="3">
    <source>
        <dbReference type="Proteomes" id="UP000245021"/>
    </source>
</evidence>
<protein>
    <recommendedName>
        <fullName evidence="4">ABC transporter permease protein</fullName>
    </recommendedName>
</protein>
<feature type="transmembrane region" description="Helical" evidence="1">
    <location>
        <begin position="109"/>
        <end position="135"/>
    </location>
</feature>
<gene>
    <name evidence="2" type="ORF">NtB2_01647</name>
</gene>
<keyword evidence="3" id="KW-1185">Reference proteome</keyword>
<dbReference type="RefSeq" id="WP_109246456.1">
    <property type="nucleotide sequence ID" value="NZ_BFFO01000015.1"/>
</dbReference>
<dbReference type="EMBL" id="BFFO01000015">
    <property type="protein sequence ID" value="GBG97501.1"/>
    <property type="molecule type" value="Genomic_DNA"/>
</dbReference>
<proteinExistence type="predicted"/>
<keyword evidence="1" id="KW-0472">Membrane</keyword>
<evidence type="ECO:0008006" key="4">
    <source>
        <dbReference type="Google" id="ProtNLM"/>
    </source>
</evidence>
<evidence type="ECO:0000256" key="1">
    <source>
        <dbReference type="SAM" id="Phobius"/>
    </source>
</evidence>
<dbReference type="Proteomes" id="UP000245021">
    <property type="component" value="Unassembled WGS sequence"/>
</dbReference>
<dbReference type="OrthoDB" id="2242834at2"/>
<reference evidence="2 3" key="1">
    <citation type="journal article" date="2018" name="Genome Announc.">
        <title>Draft Genome Sequence of Lactococcus sp. Strain NtB2 (JCM 32569), Isolated from the Gut of the Higher Termite Nasutitermes takasagoensis.</title>
        <authorList>
            <person name="Noda S."/>
            <person name="Aihara C."/>
            <person name="Yuki M."/>
            <person name="Ohkuma M."/>
        </authorList>
    </citation>
    <scope>NUCLEOTIDE SEQUENCE [LARGE SCALE GENOMIC DNA]</scope>
    <source>
        <strain evidence="2 3">NtB2</strain>
    </source>
</reference>
<comment type="caution">
    <text evidence="2">The sequence shown here is derived from an EMBL/GenBank/DDBJ whole genome shotgun (WGS) entry which is preliminary data.</text>
</comment>
<feature type="transmembrane region" description="Helical" evidence="1">
    <location>
        <begin position="20"/>
        <end position="42"/>
    </location>
</feature>
<name>A0A2R5HL38_9LACT</name>
<sequence>MNISNIFKMEFYRNFRDRAYLMVTGILALLSLLVCGIWVYLIQTYQNHDDSAKYIFGIALFLTVTIMAAIWVFTVIYPYHLLSVDYNNKVLALVAASGVKRRSYYLVKVLATILTSLLAYLVIMILPMILFYAFYFDRFLKVANATLPLITGQALSGQSVGFWLTSVVVTAVTNIVVLYFAVILLRGRFLAIFLAFAFNMGIGLFSSIVRASLSGVTAGQADAAAVVTIVVSVLALLLFGFLGLNKLSKQDL</sequence>
<dbReference type="AlphaFoldDB" id="A0A2R5HL38"/>
<evidence type="ECO:0000313" key="2">
    <source>
        <dbReference type="EMBL" id="GBG97501.1"/>
    </source>
</evidence>